<dbReference type="NCBIfam" id="NF009057">
    <property type="entry name" value="PRK12391.1"/>
    <property type="match status" value="1"/>
</dbReference>
<dbReference type="AlphaFoldDB" id="A0A2R4VZ23"/>
<proteinExistence type="inferred from homology"/>
<dbReference type="PIRSF" id="PIRSF001413">
    <property type="entry name" value="Trp_syn_beta"/>
    <property type="match status" value="1"/>
</dbReference>
<keyword evidence="9 12" id="KW-0057">Aromatic amino acid biosynthesis</keyword>
<evidence type="ECO:0000256" key="10">
    <source>
        <dbReference type="ARBA" id="ARBA00023239"/>
    </source>
</evidence>
<dbReference type="InterPro" id="IPR036052">
    <property type="entry name" value="TrpB-like_PALP_sf"/>
</dbReference>
<dbReference type="PROSITE" id="PS00168">
    <property type="entry name" value="TRP_SYNTHASE_BETA"/>
    <property type="match status" value="1"/>
</dbReference>
<feature type="region of interest" description="Disordered" evidence="13">
    <location>
        <begin position="181"/>
        <end position="202"/>
    </location>
</feature>
<dbReference type="Gene3D" id="3.40.50.1100">
    <property type="match status" value="2"/>
</dbReference>
<dbReference type="RefSeq" id="WP_234405753.1">
    <property type="nucleotide sequence ID" value="NZ_CP020921.1"/>
</dbReference>
<accession>A0A2R4VZ23</accession>
<comment type="function">
    <text evidence="2 12">The beta subunit is responsible for the synthesis of L-tryptophan from indole and L-serine.</text>
</comment>
<keyword evidence="7 12" id="KW-0822">Tryptophan biosynthesis</keyword>
<dbReference type="GO" id="GO:0052684">
    <property type="term" value="F:L-serine hydro-lyase (adding indole, L-tryptophan-forming) activity"/>
    <property type="evidence" value="ECO:0007669"/>
    <property type="project" value="TreeGrafter"/>
</dbReference>
<dbReference type="PANTHER" id="PTHR48077">
    <property type="entry name" value="TRYPTOPHAN SYNTHASE-RELATED"/>
    <property type="match status" value="1"/>
</dbReference>
<comment type="cofactor">
    <cofactor evidence="1 12">
        <name>pyridoxal 5'-phosphate</name>
        <dbReference type="ChEBI" id="CHEBI:597326"/>
    </cofactor>
</comment>
<dbReference type="KEGG" id="taci:TDSAC_0425"/>
<dbReference type="InterPro" id="IPR006316">
    <property type="entry name" value="Trp_synth_b-like"/>
</dbReference>
<dbReference type="InterPro" id="IPR001926">
    <property type="entry name" value="TrpB-like_PALP"/>
</dbReference>
<dbReference type="InterPro" id="IPR006653">
    <property type="entry name" value="Trp_synth_b_CS"/>
</dbReference>
<evidence type="ECO:0000256" key="13">
    <source>
        <dbReference type="SAM" id="MobiDB-lite"/>
    </source>
</evidence>
<evidence type="ECO:0000256" key="7">
    <source>
        <dbReference type="ARBA" id="ARBA00022822"/>
    </source>
</evidence>
<evidence type="ECO:0000256" key="1">
    <source>
        <dbReference type="ARBA" id="ARBA00001933"/>
    </source>
</evidence>
<evidence type="ECO:0000259" key="14">
    <source>
        <dbReference type="Pfam" id="PF00291"/>
    </source>
</evidence>
<dbReference type="GO" id="GO:0005737">
    <property type="term" value="C:cytoplasm"/>
    <property type="evidence" value="ECO:0007669"/>
    <property type="project" value="TreeGrafter"/>
</dbReference>
<evidence type="ECO:0000256" key="4">
    <source>
        <dbReference type="ARBA" id="ARBA00009982"/>
    </source>
</evidence>
<dbReference type="Pfam" id="PF00291">
    <property type="entry name" value="PALP"/>
    <property type="match status" value="1"/>
</dbReference>
<feature type="domain" description="Tryptophan synthase beta chain-like PALP" evidence="14">
    <location>
        <begin position="74"/>
        <end position="411"/>
    </location>
</feature>
<dbReference type="PANTHER" id="PTHR48077:SF6">
    <property type="entry name" value="TRYPTOPHAN SYNTHASE"/>
    <property type="match status" value="1"/>
</dbReference>
<comment type="catalytic activity">
    <reaction evidence="11 12">
        <text>(1S,2R)-1-C-(indol-3-yl)glycerol 3-phosphate + L-serine = D-glyceraldehyde 3-phosphate + L-tryptophan + H2O</text>
        <dbReference type="Rhea" id="RHEA:10532"/>
        <dbReference type="ChEBI" id="CHEBI:15377"/>
        <dbReference type="ChEBI" id="CHEBI:33384"/>
        <dbReference type="ChEBI" id="CHEBI:57912"/>
        <dbReference type="ChEBI" id="CHEBI:58866"/>
        <dbReference type="ChEBI" id="CHEBI:59776"/>
        <dbReference type="EC" id="4.2.1.20"/>
    </reaction>
</comment>
<comment type="pathway">
    <text evidence="3 12">Amino-acid biosynthesis; L-tryptophan biosynthesis; L-tryptophan from chorismate: step 5/5.</text>
</comment>
<dbReference type="EMBL" id="CP020921">
    <property type="protein sequence ID" value="AWB09801.1"/>
    <property type="molecule type" value="Genomic_DNA"/>
</dbReference>
<comment type="subunit">
    <text evidence="5 12">Tetramer of two alpha and two beta chains.</text>
</comment>
<dbReference type="HAMAP" id="MF_00133">
    <property type="entry name" value="Trp_synth_beta"/>
    <property type="match status" value="1"/>
</dbReference>
<dbReference type="SUPFAM" id="SSF53686">
    <property type="entry name" value="Tryptophan synthase beta subunit-like PLP-dependent enzymes"/>
    <property type="match status" value="1"/>
</dbReference>
<dbReference type="NCBIfam" id="TIGR01415">
    <property type="entry name" value="trpB_rel"/>
    <property type="match status" value="1"/>
</dbReference>
<dbReference type="PIRSF" id="PIRSF500824">
    <property type="entry name" value="TrpB_prok"/>
    <property type="match status" value="1"/>
</dbReference>
<evidence type="ECO:0000256" key="5">
    <source>
        <dbReference type="ARBA" id="ARBA00011270"/>
    </source>
</evidence>
<dbReference type="GO" id="GO:0030170">
    <property type="term" value="F:pyridoxal phosphate binding"/>
    <property type="evidence" value="ECO:0007669"/>
    <property type="project" value="InterPro"/>
</dbReference>
<evidence type="ECO:0000256" key="11">
    <source>
        <dbReference type="ARBA" id="ARBA00049047"/>
    </source>
</evidence>
<keyword evidence="16" id="KW-1185">Reference proteome</keyword>
<comment type="similarity">
    <text evidence="4 12">Belongs to the TrpB family.</text>
</comment>
<keyword evidence="8 12" id="KW-0663">Pyridoxal phosphate</keyword>
<sequence length="427" mass="47392">MRKIILNEKDMPDFYYNVQVDLPEPLLPPLHPVTREPIKADDLKPIFPQSLIKQETSDEREIEIPKKVRDKYLSYRPTPLIRALALEEYLNTPARIYYKHEGISPAGSHKLNTAIPQAYFNSIEGIRSLTTETGAGQWGSALSMACSFFNLKCKVFMVKASFEQKPYRRILMELFDAQVLPSPSSTTESGRKTLETDPNSPGSLGIAISEAVEEAVKNPDTNYALGSVLNHVLLHQSIIGLEVKKQLKLADESPEILIGCVGGGSNFGGLIAPFVKKKIKNNQIRLIAVEPSVAASLTKGIFEYDYGDTMGFTPLLAMYTLGHNFVPPPIHAGGLRYHGMAPIISNLYKNKIIEACSYDQKSIFEAARIFAKTEGITPAPESAHAIKKAIDEALIAKEEKKERTIVFLLSGHGYLDLSAYEKNREIN</sequence>
<dbReference type="Proteomes" id="UP000244792">
    <property type="component" value="Chromosome"/>
</dbReference>
<evidence type="ECO:0000256" key="6">
    <source>
        <dbReference type="ARBA" id="ARBA00022605"/>
    </source>
</evidence>
<evidence type="ECO:0000313" key="16">
    <source>
        <dbReference type="Proteomes" id="UP000244792"/>
    </source>
</evidence>
<dbReference type="EC" id="4.2.1.20" evidence="12"/>
<evidence type="ECO:0000313" key="15">
    <source>
        <dbReference type="EMBL" id="AWB09801.1"/>
    </source>
</evidence>
<reference evidence="15 16" key="1">
    <citation type="submission" date="2017-04" db="EMBL/GenBank/DDBJ databases">
        <title>Genomic insights into metabolism of Thermodesulfobium acidiphilum.</title>
        <authorList>
            <person name="Toshchakov S.V."/>
            <person name="Frolov E.N."/>
            <person name="Kublanov I.V."/>
            <person name="Samarov N.I."/>
            <person name="Novikov A."/>
            <person name="Lebedinsky A.V."/>
            <person name="Bonch-Osmolovskaya E.A."/>
            <person name="Chernyh N.A."/>
        </authorList>
    </citation>
    <scope>NUCLEOTIDE SEQUENCE [LARGE SCALE GENOMIC DNA]</scope>
    <source>
        <strain evidence="15 16">3127-1</strain>
    </source>
</reference>
<feature type="modified residue" description="N6-(pyridoxal phosphate)lysine" evidence="12">
    <location>
        <position position="110"/>
    </location>
</feature>
<keyword evidence="6 12" id="KW-0028">Amino-acid biosynthesis</keyword>
<evidence type="ECO:0000256" key="12">
    <source>
        <dbReference type="HAMAP-Rule" id="MF_00133"/>
    </source>
</evidence>
<gene>
    <name evidence="12" type="primary">trpB</name>
    <name evidence="15" type="ORF">TDSAC_0425</name>
</gene>
<organism evidence="15 16">
    <name type="scientific">Thermodesulfobium acidiphilum</name>
    <dbReference type="NCBI Taxonomy" id="1794699"/>
    <lineage>
        <taxon>Bacteria</taxon>
        <taxon>Pseudomonadati</taxon>
        <taxon>Thermodesulfobiota</taxon>
        <taxon>Thermodesulfobiia</taxon>
        <taxon>Thermodesulfobiales</taxon>
        <taxon>Thermodesulfobiaceae</taxon>
        <taxon>Thermodesulfobium</taxon>
    </lineage>
</organism>
<dbReference type="GO" id="GO:0004834">
    <property type="term" value="F:tryptophan synthase activity"/>
    <property type="evidence" value="ECO:0007669"/>
    <property type="project" value="UniProtKB-UniRule"/>
</dbReference>
<keyword evidence="10 12" id="KW-0456">Lyase</keyword>
<evidence type="ECO:0000256" key="2">
    <source>
        <dbReference type="ARBA" id="ARBA00002786"/>
    </source>
</evidence>
<dbReference type="InterPro" id="IPR023026">
    <property type="entry name" value="Trp_synth_beta/beta-like"/>
</dbReference>
<protein>
    <recommendedName>
        <fullName evidence="12">Tryptophan synthase beta chain</fullName>
        <ecNumber evidence="12">4.2.1.20</ecNumber>
    </recommendedName>
</protein>
<evidence type="ECO:0000256" key="3">
    <source>
        <dbReference type="ARBA" id="ARBA00004733"/>
    </source>
</evidence>
<name>A0A2R4VZ23_THEAF</name>
<evidence type="ECO:0000256" key="9">
    <source>
        <dbReference type="ARBA" id="ARBA00023141"/>
    </source>
</evidence>
<dbReference type="UniPathway" id="UPA00035">
    <property type="reaction ID" value="UER00044"/>
</dbReference>
<evidence type="ECO:0000256" key="8">
    <source>
        <dbReference type="ARBA" id="ARBA00022898"/>
    </source>
</evidence>